<dbReference type="Proteomes" id="UP000765509">
    <property type="component" value="Unassembled WGS sequence"/>
</dbReference>
<sequence length="237" mass="26889">VTSQGKFPKAVDKKFVQGTVKETSASKGTNQRTEKACPEPEDLEVDTLETVVDGKTLREIISTLSFTFQFNSNLNPEDWQDMDQVLQLHQLLKDVSGQQSPFFTIPGSFQKNTRIQGQKQNHLQPNKERVRTNHPEAVRFDERSSKEPEVVLHKSRIGSPINKNITPTQIEHNDVTPESNLNSDTLWLQMSQYAEKTQKQFAELEAGHERIKILTASIDKIVRNLQEGHAQLSKASE</sequence>
<feature type="non-terminal residue" evidence="2">
    <location>
        <position position="1"/>
    </location>
</feature>
<gene>
    <name evidence="2" type="ORF">O181_045123</name>
</gene>
<protein>
    <submittedName>
        <fullName evidence="2">Uncharacterized protein</fullName>
    </submittedName>
</protein>
<organism evidence="2 3">
    <name type="scientific">Austropuccinia psidii MF-1</name>
    <dbReference type="NCBI Taxonomy" id="1389203"/>
    <lineage>
        <taxon>Eukaryota</taxon>
        <taxon>Fungi</taxon>
        <taxon>Dikarya</taxon>
        <taxon>Basidiomycota</taxon>
        <taxon>Pucciniomycotina</taxon>
        <taxon>Pucciniomycetes</taxon>
        <taxon>Pucciniales</taxon>
        <taxon>Sphaerophragmiaceae</taxon>
        <taxon>Austropuccinia</taxon>
    </lineage>
</organism>
<accession>A0A9Q3DRF7</accession>
<comment type="caution">
    <text evidence="2">The sequence shown here is derived from an EMBL/GenBank/DDBJ whole genome shotgun (WGS) entry which is preliminary data.</text>
</comment>
<evidence type="ECO:0000313" key="2">
    <source>
        <dbReference type="EMBL" id="MBW0505408.1"/>
    </source>
</evidence>
<feature type="compositionally biased region" description="Polar residues" evidence="1">
    <location>
        <begin position="20"/>
        <end position="31"/>
    </location>
</feature>
<dbReference type="EMBL" id="AVOT02018486">
    <property type="protein sequence ID" value="MBW0505408.1"/>
    <property type="molecule type" value="Genomic_DNA"/>
</dbReference>
<keyword evidence="3" id="KW-1185">Reference proteome</keyword>
<proteinExistence type="predicted"/>
<dbReference type="AlphaFoldDB" id="A0A9Q3DRF7"/>
<reference evidence="2" key="1">
    <citation type="submission" date="2021-03" db="EMBL/GenBank/DDBJ databases">
        <title>Draft genome sequence of rust myrtle Austropuccinia psidii MF-1, a brazilian biotype.</title>
        <authorList>
            <person name="Quecine M.C."/>
            <person name="Pachon D.M.R."/>
            <person name="Bonatelli M.L."/>
            <person name="Correr F.H."/>
            <person name="Franceschini L.M."/>
            <person name="Leite T.F."/>
            <person name="Margarido G.R.A."/>
            <person name="Almeida C.A."/>
            <person name="Ferrarezi J.A."/>
            <person name="Labate C.A."/>
        </authorList>
    </citation>
    <scope>NUCLEOTIDE SEQUENCE</scope>
    <source>
        <strain evidence="2">MF-1</strain>
    </source>
</reference>
<evidence type="ECO:0000256" key="1">
    <source>
        <dbReference type="SAM" id="MobiDB-lite"/>
    </source>
</evidence>
<feature type="region of interest" description="Disordered" evidence="1">
    <location>
        <begin position="18"/>
        <end position="40"/>
    </location>
</feature>
<name>A0A9Q3DRF7_9BASI</name>
<evidence type="ECO:0000313" key="3">
    <source>
        <dbReference type="Proteomes" id="UP000765509"/>
    </source>
</evidence>